<evidence type="ECO:0000256" key="5">
    <source>
        <dbReference type="SAM" id="MobiDB-lite"/>
    </source>
</evidence>
<dbReference type="AlphaFoldDB" id="A0A494UNL3"/>
<accession>A0A494UNL3</accession>
<feature type="compositionally biased region" description="Basic residues" evidence="5">
    <location>
        <begin position="1"/>
        <end position="13"/>
    </location>
</feature>
<feature type="transmembrane region" description="Helical" evidence="6">
    <location>
        <begin position="54"/>
        <end position="71"/>
    </location>
</feature>
<organism evidence="8 9">
    <name type="scientific">Streptomyces fungicidicus</name>
    <dbReference type="NCBI Taxonomy" id="68203"/>
    <lineage>
        <taxon>Bacteria</taxon>
        <taxon>Bacillati</taxon>
        <taxon>Actinomycetota</taxon>
        <taxon>Actinomycetes</taxon>
        <taxon>Kitasatosporales</taxon>
        <taxon>Streptomycetaceae</taxon>
        <taxon>Streptomyces</taxon>
    </lineage>
</organism>
<feature type="region of interest" description="Disordered" evidence="5">
    <location>
        <begin position="1"/>
        <end position="32"/>
    </location>
</feature>
<protein>
    <submittedName>
        <fullName evidence="8">FUSC family protein</fullName>
    </submittedName>
</protein>
<feature type="domain" description="Integral membrane bound transporter" evidence="7">
    <location>
        <begin position="245"/>
        <end position="376"/>
    </location>
</feature>
<feature type="transmembrane region" description="Helical" evidence="6">
    <location>
        <begin position="230"/>
        <end position="251"/>
    </location>
</feature>
<evidence type="ECO:0000313" key="8">
    <source>
        <dbReference type="EMBL" id="AYL36912.1"/>
    </source>
</evidence>
<proteinExistence type="predicted"/>
<dbReference type="KEGG" id="sfug:CNQ36_16715"/>
<feature type="transmembrane region" description="Helical" evidence="6">
    <location>
        <begin position="77"/>
        <end position="96"/>
    </location>
</feature>
<feature type="transmembrane region" description="Helical" evidence="6">
    <location>
        <begin position="184"/>
        <end position="204"/>
    </location>
</feature>
<feature type="transmembrane region" description="Helical" evidence="6">
    <location>
        <begin position="285"/>
        <end position="309"/>
    </location>
</feature>
<keyword evidence="2 6" id="KW-0812">Transmembrane</keyword>
<dbReference type="EMBL" id="CP023407">
    <property type="protein sequence ID" value="AYL36912.1"/>
    <property type="molecule type" value="Genomic_DNA"/>
</dbReference>
<feature type="transmembrane region" description="Helical" evidence="6">
    <location>
        <begin position="103"/>
        <end position="120"/>
    </location>
</feature>
<keyword evidence="9" id="KW-1185">Reference proteome</keyword>
<evidence type="ECO:0000256" key="4">
    <source>
        <dbReference type="ARBA" id="ARBA00023136"/>
    </source>
</evidence>
<dbReference type="InterPro" id="IPR049453">
    <property type="entry name" value="Memb_transporter_dom"/>
</dbReference>
<name>A0A494UNL3_9ACTN</name>
<dbReference type="Proteomes" id="UP000282170">
    <property type="component" value="Chromosome"/>
</dbReference>
<dbReference type="Pfam" id="PF13515">
    <property type="entry name" value="FUSC_2"/>
    <property type="match status" value="1"/>
</dbReference>
<evidence type="ECO:0000313" key="9">
    <source>
        <dbReference type="Proteomes" id="UP000282170"/>
    </source>
</evidence>
<comment type="subcellular location">
    <subcellularLocation>
        <location evidence="1">Membrane</location>
        <topology evidence="1">Multi-pass membrane protein</topology>
    </subcellularLocation>
</comment>
<dbReference type="GO" id="GO:0016020">
    <property type="term" value="C:membrane"/>
    <property type="evidence" value="ECO:0007669"/>
    <property type="project" value="UniProtKB-SubCell"/>
</dbReference>
<feature type="transmembrane region" description="Helical" evidence="6">
    <location>
        <begin position="126"/>
        <end position="145"/>
    </location>
</feature>
<feature type="transmembrane region" description="Helical" evidence="6">
    <location>
        <begin position="330"/>
        <end position="351"/>
    </location>
</feature>
<gene>
    <name evidence="8" type="ORF">CNQ36_16715</name>
</gene>
<evidence type="ECO:0000256" key="2">
    <source>
        <dbReference type="ARBA" id="ARBA00022692"/>
    </source>
</evidence>
<evidence type="ECO:0000256" key="3">
    <source>
        <dbReference type="ARBA" id="ARBA00022989"/>
    </source>
</evidence>
<evidence type="ECO:0000259" key="7">
    <source>
        <dbReference type="Pfam" id="PF13515"/>
    </source>
</evidence>
<reference evidence="8 9" key="1">
    <citation type="submission" date="2017-09" db="EMBL/GenBank/DDBJ databases">
        <authorList>
            <person name="Zhang H."/>
            <person name="Hu S."/>
            <person name="Xu J."/>
            <person name="He Z."/>
        </authorList>
    </citation>
    <scope>NUCLEOTIDE SEQUENCE [LARGE SCALE GENOMIC DNA]</scope>
    <source>
        <strain evidence="8 9">TXX3120</strain>
    </source>
</reference>
<keyword evidence="4 6" id="KW-0472">Membrane</keyword>
<feature type="compositionally biased region" description="Low complexity" evidence="5">
    <location>
        <begin position="14"/>
        <end position="25"/>
    </location>
</feature>
<sequence>MRHRKRHTRRPGRARAAMASASGAVGRAGHGGKARGLSARVFALAPEGLRWPRGVLFLDLALVPLIVFWAVGHQVYLPSALFGLLFTLLADPGGGLGQRVSRSAAFALLGAGLTAAAFALGGVAWYWLTLVVFAVTLTAGLAAVFGARRFAAALLLDVWFVIALALAFGLHHSGRVSSLTWAQVLAWTGGAALWIVMGLVEWLIHGRGERPQPIAEIPGDTSRKRLTPPLAVFALIRALTIAGTVALAFGLELSHGYWMPIAAVVAMKPSLRQAALVSAQRLTGALIGAVAAALLLLVPTALSGFRLVVTERGLEVVALVLFMHGVVIRFWNYALYSAAIAAGALILVGLPQPSDYAAEGYRVLWTLCGAGLALLVLLLAGLLTRRATGAPHPPS</sequence>
<evidence type="ECO:0000256" key="6">
    <source>
        <dbReference type="SAM" id="Phobius"/>
    </source>
</evidence>
<evidence type="ECO:0000256" key="1">
    <source>
        <dbReference type="ARBA" id="ARBA00004141"/>
    </source>
</evidence>
<keyword evidence="3 6" id="KW-1133">Transmembrane helix</keyword>
<feature type="transmembrane region" description="Helical" evidence="6">
    <location>
        <begin position="363"/>
        <end position="383"/>
    </location>
</feature>
<feature type="transmembrane region" description="Helical" evidence="6">
    <location>
        <begin position="152"/>
        <end position="172"/>
    </location>
</feature>